<evidence type="ECO:0000313" key="2">
    <source>
        <dbReference type="Proteomes" id="UP000287533"/>
    </source>
</evidence>
<dbReference type="InterPro" id="IPR004304">
    <property type="entry name" value="FmdA_AmdA"/>
</dbReference>
<dbReference type="Gene3D" id="2.40.10.120">
    <property type="match status" value="1"/>
</dbReference>
<dbReference type="Gene3D" id="2.60.120.580">
    <property type="entry name" value="Acetamidase/Formamidase-like domains"/>
    <property type="match status" value="1"/>
</dbReference>
<dbReference type="PANTHER" id="PTHR31891:SF1">
    <property type="entry name" value="FORMAMIDASE C869.04-RELATED"/>
    <property type="match status" value="1"/>
</dbReference>
<reference evidence="1 2" key="1">
    <citation type="submission" date="2018-09" db="EMBL/GenBank/DDBJ databases">
        <title>Characterization of the phylogenetic diversity of five novel species belonging to the genus Bifidobacterium.</title>
        <authorList>
            <person name="Lugli G.A."/>
            <person name="Duranti S."/>
            <person name="Milani C."/>
        </authorList>
    </citation>
    <scope>NUCLEOTIDE SEQUENCE [LARGE SCALE GENOMIC DNA]</scope>
    <source>
        <strain evidence="1 2">2034B</strain>
    </source>
</reference>
<name>A0A430FJ42_9BIFI</name>
<dbReference type="Gene3D" id="3.10.28.20">
    <property type="entry name" value="Acetamidase/Formamidase-like domains"/>
    <property type="match status" value="1"/>
</dbReference>
<dbReference type="RefSeq" id="WP_125981262.1">
    <property type="nucleotide sequence ID" value="NZ_QXGL01000004.1"/>
</dbReference>
<dbReference type="SUPFAM" id="SSF141130">
    <property type="entry name" value="Acetamidase/Formamidase-like"/>
    <property type="match status" value="1"/>
</dbReference>
<organism evidence="1 2">
    <name type="scientific">Bifidobacterium goeldii</name>
    <dbReference type="NCBI Taxonomy" id="2306975"/>
    <lineage>
        <taxon>Bacteria</taxon>
        <taxon>Bacillati</taxon>
        <taxon>Actinomycetota</taxon>
        <taxon>Actinomycetes</taxon>
        <taxon>Bifidobacteriales</taxon>
        <taxon>Bifidobacteriaceae</taxon>
        <taxon>Bifidobacterium</taxon>
    </lineage>
</organism>
<dbReference type="EMBL" id="QXGL01000004">
    <property type="protein sequence ID" value="RSX52820.1"/>
    <property type="molecule type" value="Genomic_DNA"/>
</dbReference>
<sequence>MIELSNDHVIFAFDKQHAPALTIESGQTVRIHTQDCFSEQIKSYDDSLETLDWDAINPATGPIYVKGAQPGDVLKAEILDIELNKQAVCSTGPNEGVLGDRFDKEYFHLVAVGDGKVAWDDKLSIPIQPMIGVIGVAPAGEAVNCGTPNTHGGNMDSNKNTIGTTLYFPVNTEGALFACGDMHAAMGNGEIGVSGAEIGGVATIRLTVIHPQDGESIDTPWYETADEVGVIYSAPTLDEAADKAVHLVVDAVAAKTEWSVHDLTMLFSISANVEVCQMVDPLRTVRFAVPKSVLNTIGFSL</sequence>
<dbReference type="AlphaFoldDB" id="A0A430FJ42"/>
<evidence type="ECO:0000313" key="1">
    <source>
        <dbReference type="EMBL" id="RSX52820.1"/>
    </source>
</evidence>
<dbReference type="Pfam" id="PF03069">
    <property type="entry name" value="FmdA_AmdA"/>
    <property type="match status" value="2"/>
</dbReference>
<dbReference type="Proteomes" id="UP000287533">
    <property type="component" value="Unassembled WGS sequence"/>
</dbReference>
<dbReference type="OrthoDB" id="9785236at2"/>
<proteinExistence type="predicted"/>
<protein>
    <submittedName>
        <fullName evidence="1">Acetamidase/formamidase</fullName>
    </submittedName>
</protein>
<dbReference type="GO" id="GO:0016811">
    <property type="term" value="F:hydrolase activity, acting on carbon-nitrogen (but not peptide) bonds, in linear amides"/>
    <property type="evidence" value="ECO:0007669"/>
    <property type="project" value="InterPro"/>
</dbReference>
<keyword evidence="2" id="KW-1185">Reference proteome</keyword>
<dbReference type="PANTHER" id="PTHR31891">
    <property type="entry name" value="FORMAMIDASE C869.04-RELATED"/>
    <property type="match status" value="1"/>
</dbReference>
<accession>A0A430FJ42</accession>
<gene>
    <name evidence="1" type="ORF">D2E25_1391</name>
</gene>
<comment type="caution">
    <text evidence="1">The sequence shown here is derived from an EMBL/GenBank/DDBJ whole genome shotgun (WGS) entry which is preliminary data.</text>
</comment>